<comment type="caution">
    <text evidence="7">The sequence shown here is derived from an EMBL/GenBank/DDBJ whole genome shotgun (WGS) entry which is preliminary data.</text>
</comment>
<dbReference type="GO" id="GO:0005737">
    <property type="term" value="C:cytoplasm"/>
    <property type="evidence" value="ECO:0007669"/>
    <property type="project" value="UniProtKB-UniRule"/>
</dbReference>
<comment type="pathway">
    <text evidence="4 6">Amino-acid degradation; L-kynurenine degradation; L-alanine and anthranilate from L-kynurenine: step 1/1.</text>
</comment>
<name>A0A562TG53_9HYPH</name>
<feature type="modified residue" description="N6-(pyridoxal phosphate)lysine" evidence="4">
    <location>
        <position position="233"/>
    </location>
</feature>
<dbReference type="EC" id="3.7.1.3" evidence="4 5"/>
<feature type="binding site" evidence="4">
    <location>
        <position position="232"/>
    </location>
    <ligand>
        <name>pyridoxal 5'-phosphate</name>
        <dbReference type="ChEBI" id="CHEBI:597326"/>
    </ligand>
</feature>
<dbReference type="Gene3D" id="3.40.640.10">
    <property type="entry name" value="Type I PLP-dependent aspartate aminotransferase-like (Major domain)"/>
    <property type="match status" value="1"/>
</dbReference>
<organism evidence="7 8">
    <name type="scientific">Roseibium hamelinense</name>
    <dbReference type="NCBI Taxonomy" id="150831"/>
    <lineage>
        <taxon>Bacteria</taxon>
        <taxon>Pseudomonadati</taxon>
        <taxon>Pseudomonadota</taxon>
        <taxon>Alphaproteobacteria</taxon>
        <taxon>Hyphomicrobiales</taxon>
        <taxon>Stappiaceae</taxon>
        <taxon>Roseibium</taxon>
    </lineage>
</organism>
<evidence type="ECO:0000256" key="4">
    <source>
        <dbReference type="HAMAP-Rule" id="MF_01970"/>
    </source>
</evidence>
<dbReference type="PIRSF" id="PIRSF038800">
    <property type="entry name" value="KYNU"/>
    <property type="match status" value="1"/>
</dbReference>
<dbReference type="Pfam" id="PF22580">
    <property type="entry name" value="KYNU_C"/>
    <property type="match status" value="1"/>
</dbReference>
<evidence type="ECO:0000313" key="7">
    <source>
        <dbReference type="EMBL" id="TWI92541.1"/>
    </source>
</evidence>
<evidence type="ECO:0000256" key="1">
    <source>
        <dbReference type="ARBA" id="ARBA00022642"/>
    </source>
</evidence>
<feature type="binding site" evidence="4">
    <location>
        <position position="207"/>
    </location>
    <ligand>
        <name>pyridoxal 5'-phosphate</name>
        <dbReference type="ChEBI" id="CHEBI:597326"/>
    </ligand>
</feature>
<dbReference type="GO" id="GO:0009435">
    <property type="term" value="P:NAD+ biosynthetic process"/>
    <property type="evidence" value="ECO:0007669"/>
    <property type="project" value="UniProtKB-UniRule"/>
</dbReference>
<dbReference type="HAMAP" id="MF_01970">
    <property type="entry name" value="Kynureninase"/>
    <property type="match status" value="1"/>
</dbReference>
<accession>A0A562TG53</accession>
<feature type="binding site" evidence="4">
    <location>
        <position position="288"/>
    </location>
    <ligand>
        <name>pyridoxal 5'-phosphate</name>
        <dbReference type="ChEBI" id="CHEBI:597326"/>
    </ligand>
</feature>
<feature type="binding site" evidence="4">
    <location>
        <position position="210"/>
    </location>
    <ligand>
        <name>pyridoxal 5'-phosphate</name>
        <dbReference type="ChEBI" id="CHEBI:597326"/>
    </ligand>
</feature>
<feature type="binding site" evidence="4">
    <location>
        <position position="108"/>
    </location>
    <ligand>
        <name>pyridoxal 5'-phosphate</name>
        <dbReference type="ChEBI" id="CHEBI:597326"/>
    </ligand>
</feature>
<dbReference type="PANTHER" id="PTHR14084">
    <property type="entry name" value="KYNURENINASE"/>
    <property type="match status" value="1"/>
</dbReference>
<dbReference type="Proteomes" id="UP000320593">
    <property type="component" value="Unassembled WGS sequence"/>
</dbReference>
<dbReference type="SUPFAM" id="SSF53383">
    <property type="entry name" value="PLP-dependent transferases"/>
    <property type="match status" value="1"/>
</dbReference>
<dbReference type="OrthoDB" id="9812626at2"/>
<protein>
    <recommendedName>
        <fullName evidence="4 5">Kynureninase</fullName>
        <ecNumber evidence="4 5">3.7.1.3</ecNumber>
    </recommendedName>
    <alternativeName>
        <fullName evidence="4">L-kynurenine hydrolase</fullName>
    </alternativeName>
</protein>
<dbReference type="AlphaFoldDB" id="A0A562TG53"/>
<keyword evidence="8" id="KW-1185">Reference proteome</keyword>
<dbReference type="NCBIfam" id="TIGR01814">
    <property type="entry name" value="kynureninase"/>
    <property type="match status" value="1"/>
</dbReference>
<evidence type="ECO:0000256" key="2">
    <source>
        <dbReference type="ARBA" id="ARBA00022801"/>
    </source>
</evidence>
<dbReference type="RefSeq" id="WP_145340083.1">
    <property type="nucleotide sequence ID" value="NZ_SMLY01000068.1"/>
</dbReference>
<dbReference type="InterPro" id="IPR015424">
    <property type="entry name" value="PyrdxlP-dep_Trfase"/>
</dbReference>
<comment type="subunit">
    <text evidence="4 6">Homodimer.</text>
</comment>
<comment type="cofactor">
    <cofactor evidence="4 6">
        <name>pyridoxal 5'-phosphate</name>
        <dbReference type="ChEBI" id="CHEBI:597326"/>
    </cofactor>
</comment>
<dbReference type="InterPro" id="IPR010111">
    <property type="entry name" value="Kynureninase"/>
</dbReference>
<keyword evidence="3 4" id="KW-0663">Pyridoxal phosphate</keyword>
<comment type="similarity">
    <text evidence="4 6">Belongs to the kynureninase family.</text>
</comment>
<proteinExistence type="inferred from homology"/>
<dbReference type="Gene3D" id="3.90.1150.10">
    <property type="entry name" value="Aspartate Aminotransferase, domain 1"/>
    <property type="match status" value="1"/>
</dbReference>
<dbReference type="PANTHER" id="PTHR14084:SF0">
    <property type="entry name" value="KYNURENINASE"/>
    <property type="match status" value="1"/>
</dbReference>
<dbReference type="InterPro" id="IPR015422">
    <property type="entry name" value="PyrdxlP-dep_Trfase_small"/>
</dbReference>
<evidence type="ECO:0000313" key="8">
    <source>
        <dbReference type="Proteomes" id="UP000320593"/>
    </source>
</evidence>
<comment type="catalytic activity">
    <reaction evidence="4 6">
        <text>L-kynurenine + H2O = anthranilate + L-alanine + H(+)</text>
        <dbReference type="Rhea" id="RHEA:16813"/>
        <dbReference type="ChEBI" id="CHEBI:15377"/>
        <dbReference type="ChEBI" id="CHEBI:15378"/>
        <dbReference type="ChEBI" id="CHEBI:16567"/>
        <dbReference type="ChEBI" id="CHEBI:57959"/>
        <dbReference type="ChEBI" id="CHEBI:57972"/>
        <dbReference type="EC" id="3.7.1.3"/>
    </reaction>
</comment>
<dbReference type="UniPathway" id="UPA00253">
    <property type="reaction ID" value="UER00329"/>
</dbReference>
<gene>
    <name evidence="4" type="primary">kynU</name>
    <name evidence="7" type="ORF">JM93_00083</name>
</gene>
<dbReference type="GO" id="GO:0043420">
    <property type="term" value="P:anthranilate metabolic process"/>
    <property type="evidence" value="ECO:0007669"/>
    <property type="project" value="TreeGrafter"/>
</dbReference>
<dbReference type="GO" id="GO:0030170">
    <property type="term" value="F:pyridoxal phosphate binding"/>
    <property type="evidence" value="ECO:0007669"/>
    <property type="project" value="UniProtKB-UniRule"/>
</dbReference>
<feature type="binding site" evidence="4">
    <location>
        <position position="262"/>
    </location>
    <ligand>
        <name>pyridoxal 5'-phosphate</name>
        <dbReference type="ChEBI" id="CHEBI:597326"/>
    </ligand>
</feature>
<comment type="pathway">
    <text evidence="4 6">Cofactor biosynthesis; NAD(+) biosynthesis; quinolinate from L-kynurenine: step 2/3.</text>
</comment>
<dbReference type="EMBL" id="VLLF01000001">
    <property type="protein sequence ID" value="TWI92541.1"/>
    <property type="molecule type" value="Genomic_DNA"/>
</dbReference>
<feature type="binding site" evidence="4">
    <location>
        <position position="107"/>
    </location>
    <ligand>
        <name>pyridoxal 5'-phosphate</name>
        <dbReference type="ChEBI" id="CHEBI:597326"/>
    </ligand>
</feature>
<keyword evidence="1 4" id="KW-0662">Pyridine nucleotide biosynthesis</keyword>
<comment type="catalytic activity">
    <reaction evidence="6">
        <text>3-hydroxy-L-kynurenine + H2O = 3-hydroxyanthranilate + L-alanine + H(+)</text>
        <dbReference type="Rhea" id="RHEA:25143"/>
        <dbReference type="ChEBI" id="CHEBI:15377"/>
        <dbReference type="ChEBI" id="CHEBI:15378"/>
        <dbReference type="ChEBI" id="CHEBI:36559"/>
        <dbReference type="ChEBI" id="CHEBI:57972"/>
        <dbReference type="ChEBI" id="CHEBI:58125"/>
        <dbReference type="EC" id="3.7.1.3"/>
    </reaction>
</comment>
<feature type="binding site" evidence="4">
    <location>
        <begin position="135"/>
        <end position="138"/>
    </location>
    <ligand>
        <name>pyridoxal 5'-phosphate</name>
        <dbReference type="ChEBI" id="CHEBI:597326"/>
    </ligand>
</feature>
<comment type="function">
    <text evidence="4 6">Catalyzes the cleavage of L-kynurenine (L-Kyn) and L-3-hydroxykynurenine (L-3OHKyn) into anthranilic acid (AA) and 3-hydroxyanthranilic acid (3-OHAA), respectively.</text>
</comment>
<evidence type="ECO:0000256" key="3">
    <source>
        <dbReference type="ARBA" id="ARBA00022898"/>
    </source>
</evidence>
<feature type="binding site" evidence="4">
    <location>
        <position position="178"/>
    </location>
    <ligand>
        <name>pyridoxal 5'-phosphate</name>
        <dbReference type="ChEBI" id="CHEBI:597326"/>
    </ligand>
</feature>
<dbReference type="GO" id="GO:0019441">
    <property type="term" value="P:L-tryptophan catabolic process to kynurenine"/>
    <property type="evidence" value="ECO:0007669"/>
    <property type="project" value="TreeGrafter"/>
</dbReference>
<dbReference type="UniPathway" id="UPA00334">
    <property type="reaction ID" value="UER00455"/>
</dbReference>
<sequence>MPSVVESPSRSVSQADCLALDERDPLKHLKDRFDLPEGVIYLDGNSLGALPKSVKPRLAKAINEEWGKGLIRSWNDAGWYPAPKRAGEAIARLIGADRDEVIVCDSISVNLFKLLIAALRKRPERKIIVSEKGNFPTDVYINAEAAELMGCELRCVEPGDVQAAIEEAGDGLALLQLTHVHYKTGAIYDMAGLTRTVQKLGGLVIWDLAHSAGTLPVDLNGCRADFAVGCGYKYLNGGPGAPAFVFVARHHLPDLHQPIAGWHGHARPFAFAQDYAPHAGIEKMLAGTSPQLSLIALEEALTVFDGVDMQVLRAKNRTLGDLFIQLVDQELGAFGFELASPRESAERGSQVSLTHPQGYAIVQALIARGIIGDFRAPDILRFGFAAPYVGYEDIWNAIAALKDIMATGVWDQPQFHARQAVT</sequence>
<keyword evidence="2 4" id="KW-0378">Hydrolase</keyword>
<dbReference type="InterPro" id="IPR015421">
    <property type="entry name" value="PyrdxlP-dep_Trfase_major"/>
</dbReference>
<dbReference type="GO" id="GO:0097053">
    <property type="term" value="P:L-kynurenine catabolic process"/>
    <property type="evidence" value="ECO:0007669"/>
    <property type="project" value="UniProtKB-UniRule"/>
</dbReference>
<dbReference type="GO" id="GO:0019805">
    <property type="term" value="P:quinolinate biosynthetic process"/>
    <property type="evidence" value="ECO:0007669"/>
    <property type="project" value="UniProtKB-UniRule"/>
</dbReference>
<dbReference type="GO" id="GO:0030429">
    <property type="term" value="F:kynureninase activity"/>
    <property type="evidence" value="ECO:0007669"/>
    <property type="project" value="UniProtKB-UniRule"/>
</dbReference>
<evidence type="ECO:0000256" key="5">
    <source>
        <dbReference type="NCBIfam" id="TIGR01814"/>
    </source>
</evidence>
<evidence type="ECO:0000256" key="6">
    <source>
        <dbReference type="PIRNR" id="PIRNR038800"/>
    </source>
</evidence>
<reference evidence="7 8" key="1">
    <citation type="submission" date="2019-07" db="EMBL/GenBank/DDBJ databases">
        <title>Genomic Encyclopedia of Archaeal and Bacterial Type Strains, Phase II (KMG-II): from individual species to whole genera.</title>
        <authorList>
            <person name="Goeker M."/>
        </authorList>
    </citation>
    <scope>NUCLEOTIDE SEQUENCE [LARGE SCALE GENOMIC DNA]</scope>
    <source>
        <strain evidence="7 8">ATCC BAA-252</strain>
    </source>
</reference>